<sequence>MAFFLLLLLLLSSLTPHLDATISMRIGVNLGQLGDNIPAPARSIELIRRLRAKAVKIYDANATVLSAVSGTGLRVSVMLPNELIPSISSNQSLADAWISSQILPFYPNARIRYLLVGNEILSYYSLSNSTWPQLVPAMVNLKRSLRSHSIHNIKIGTTLAMDALNVSFPPSAGSFRADIAQSVIVPLLRFLKSTNSFYFVDVYPYFAWASNPSSIDLDYALFEGKPSKYYTDPGSGLLYTNLFEQQLDAVFAAMTRLGFGGVPIFIAETGWPNGGDLDQIGANIFNAATYNRNLVRRLSQKPPIGTPSRPGMVIPAMIFACITRT</sequence>
<dbReference type="InterPro" id="IPR000490">
    <property type="entry name" value="Glyco_hydro_17"/>
</dbReference>
<dbReference type="GO" id="GO:0004553">
    <property type="term" value="F:hydrolase activity, hydrolyzing O-glycosyl compounds"/>
    <property type="evidence" value="ECO:0007669"/>
    <property type="project" value="InterPro"/>
</dbReference>
<reference evidence="7" key="2">
    <citation type="journal article" date="2022" name="Hortic Res">
        <title>The genome of Dioscorea zingiberensis sheds light on the biosynthesis, origin and evolution of the medicinally important diosgenin saponins.</title>
        <authorList>
            <person name="Li Y."/>
            <person name="Tan C."/>
            <person name="Li Z."/>
            <person name="Guo J."/>
            <person name="Li S."/>
            <person name="Chen X."/>
            <person name="Wang C."/>
            <person name="Dai X."/>
            <person name="Yang H."/>
            <person name="Song W."/>
            <person name="Hou L."/>
            <person name="Xu J."/>
            <person name="Tong Z."/>
            <person name="Xu A."/>
            <person name="Yuan X."/>
            <person name="Wang W."/>
            <person name="Yang Q."/>
            <person name="Chen L."/>
            <person name="Sun Z."/>
            <person name="Wang K."/>
            <person name="Pan B."/>
            <person name="Chen J."/>
            <person name="Bao Y."/>
            <person name="Liu F."/>
            <person name="Qi X."/>
            <person name="Gang D.R."/>
            <person name="Wen J."/>
            <person name="Li J."/>
        </authorList>
    </citation>
    <scope>NUCLEOTIDE SEQUENCE</scope>
    <source>
        <strain evidence="7">Dzin_1.0</strain>
    </source>
</reference>
<keyword evidence="2 5" id="KW-0378">Hydrolase</keyword>
<evidence type="ECO:0000256" key="3">
    <source>
        <dbReference type="ARBA" id="ARBA00023295"/>
    </source>
</evidence>
<evidence type="ECO:0000256" key="5">
    <source>
        <dbReference type="RuleBase" id="RU004336"/>
    </source>
</evidence>
<dbReference type="PROSITE" id="PS00587">
    <property type="entry name" value="GLYCOSYL_HYDROL_F17"/>
    <property type="match status" value="1"/>
</dbReference>
<accession>A0A9D5CFQ3</accession>
<organism evidence="7 8">
    <name type="scientific">Dioscorea zingiberensis</name>
    <dbReference type="NCBI Taxonomy" id="325984"/>
    <lineage>
        <taxon>Eukaryota</taxon>
        <taxon>Viridiplantae</taxon>
        <taxon>Streptophyta</taxon>
        <taxon>Embryophyta</taxon>
        <taxon>Tracheophyta</taxon>
        <taxon>Spermatophyta</taxon>
        <taxon>Magnoliopsida</taxon>
        <taxon>Liliopsida</taxon>
        <taxon>Dioscoreales</taxon>
        <taxon>Dioscoreaceae</taxon>
        <taxon>Dioscorea</taxon>
    </lineage>
</organism>
<evidence type="ECO:0000313" key="7">
    <source>
        <dbReference type="EMBL" id="KAJ0972401.1"/>
    </source>
</evidence>
<dbReference type="Proteomes" id="UP001085076">
    <property type="component" value="Miscellaneous, Linkage group lg05"/>
</dbReference>
<keyword evidence="3 5" id="KW-0326">Glycosidase</keyword>
<reference evidence="7" key="1">
    <citation type="submission" date="2021-03" db="EMBL/GenBank/DDBJ databases">
        <authorList>
            <person name="Li Z."/>
            <person name="Yang C."/>
        </authorList>
    </citation>
    <scope>NUCLEOTIDE SEQUENCE</scope>
    <source>
        <strain evidence="7">Dzin_1.0</strain>
        <tissue evidence="7">Leaf</tissue>
    </source>
</reference>
<dbReference type="InterPro" id="IPR044965">
    <property type="entry name" value="Glyco_hydro_17_plant"/>
</dbReference>
<evidence type="ECO:0000256" key="6">
    <source>
        <dbReference type="SAM" id="SignalP"/>
    </source>
</evidence>
<feature type="chain" id="PRO_5039313895" description="Glucan endo-1,3-beta-D-glucosidase" evidence="6">
    <location>
        <begin position="21"/>
        <end position="325"/>
    </location>
</feature>
<dbReference type="InterPro" id="IPR017853">
    <property type="entry name" value="GH"/>
</dbReference>
<dbReference type="AlphaFoldDB" id="A0A9D5CFQ3"/>
<evidence type="ECO:0008006" key="9">
    <source>
        <dbReference type="Google" id="ProtNLM"/>
    </source>
</evidence>
<keyword evidence="8" id="KW-1185">Reference proteome</keyword>
<evidence type="ECO:0000256" key="1">
    <source>
        <dbReference type="ARBA" id="ARBA00008773"/>
    </source>
</evidence>
<dbReference type="SUPFAM" id="SSF51445">
    <property type="entry name" value="(Trans)glycosidases"/>
    <property type="match status" value="1"/>
</dbReference>
<evidence type="ECO:0000256" key="4">
    <source>
        <dbReference type="RuleBase" id="RU004335"/>
    </source>
</evidence>
<dbReference type="EMBL" id="JAGGNH010000005">
    <property type="protein sequence ID" value="KAJ0972401.1"/>
    <property type="molecule type" value="Genomic_DNA"/>
</dbReference>
<gene>
    <name evidence="7" type="ORF">J5N97_020360</name>
</gene>
<evidence type="ECO:0000256" key="2">
    <source>
        <dbReference type="ARBA" id="ARBA00022801"/>
    </source>
</evidence>
<dbReference type="Gene3D" id="3.20.20.80">
    <property type="entry name" value="Glycosidases"/>
    <property type="match status" value="1"/>
</dbReference>
<comment type="caution">
    <text evidence="7">The sequence shown here is derived from an EMBL/GenBank/DDBJ whole genome shotgun (WGS) entry which is preliminary data.</text>
</comment>
<comment type="similarity">
    <text evidence="1 4">Belongs to the glycosyl hydrolase 17 family.</text>
</comment>
<dbReference type="Pfam" id="PF00332">
    <property type="entry name" value="Glyco_hydro_17"/>
    <property type="match status" value="1"/>
</dbReference>
<evidence type="ECO:0000313" key="8">
    <source>
        <dbReference type="Proteomes" id="UP001085076"/>
    </source>
</evidence>
<dbReference type="GO" id="GO:0005975">
    <property type="term" value="P:carbohydrate metabolic process"/>
    <property type="evidence" value="ECO:0007669"/>
    <property type="project" value="InterPro"/>
</dbReference>
<proteinExistence type="inferred from homology"/>
<keyword evidence="6" id="KW-0732">Signal</keyword>
<feature type="signal peptide" evidence="6">
    <location>
        <begin position="1"/>
        <end position="20"/>
    </location>
</feature>
<protein>
    <recommendedName>
        <fullName evidence="9">Glucan endo-1,3-beta-D-glucosidase</fullName>
    </recommendedName>
</protein>
<name>A0A9D5CFQ3_9LILI</name>
<dbReference type="OrthoDB" id="941679at2759"/>
<dbReference type="PANTHER" id="PTHR32227">
    <property type="entry name" value="GLUCAN ENDO-1,3-BETA-GLUCOSIDASE BG1-RELATED-RELATED"/>
    <property type="match status" value="1"/>
</dbReference>